<dbReference type="SUPFAM" id="SSF118251">
    <property type="entry name" value="Variant surface glycoprotein MITAT 1.2, VSG 221, C-terminal domain"/>
    <property type="match status" value="1"/>
</dbReference>
<evidence type="ECO:0000256" key="10">
    <source>
        <dbReference type="SAM" id="SignalP"/>
    </source>
</evidence>
<evidence type="ECO:0000259" key="11">
    <source>
        <dbReference type="Pfam" id="PF13206"/>
    </source>
</evidence>
<sequence length="460" mass="49472">MLIQLTFALYTLSQTAQSAANQHASEFAALCDLYNLLHATKASAFSNEPADFESLRTPIYNLNISAADDGFIKDANGKYKELMTGADDTAKRDAWKQHVQAILTHKEQATGSEIYERLLDGHARQKASAAIRTAIATADKLKTKYNEAAAKVKKAHENAIMHIRIAVNGANTTTYSKSTFGPSRAKTCGDGENGDEAVGQAIMNDMICLCTNKIGPTSKECTSTAQAQVADDNMNTADKAISKLLAACGKPAQQPNLTNALITARIEKFRSKLGTQPNSQTGDEVRYILGKYRGTGCDSTSDQNCINYKVQLHGSGRGITWERELQAAAQELENAARANAVLQGYETQMKGLQLAARTAYEAGKIQAPDQPATAVTPPEVPKVVETDATCEQKGKEDNCKDGCKLEGAGDSKKCVKDPDYKTQQVEGGEKDSKNGTTNTTGSNSFVIKKSPLLLAFLILA</sequence>
<accession>A0A1J0R5U8</accession>
<dbReference type="AlphaFoldDB" id="A0A1J0R5U8"/>
<evidence type="ECO:0000256" key="4">
    <source>
        <dbReference type="ARBA" id="ARBA00022622"/>
    </source>
</evidence>
<dbReference type="VEuPathDB" id="TriTrypDB:Tb427_000507700"/>
<dbReference type="GO" id="GO:0005886">
    <property type="term" value="C:plasma membrane"/>
    <property type="evidence" value="ECO:0007669"/>
    <property type="project" value="UniProtKB-SubCell"/>
</dbReference>
<proteinExistence type="predicted"/>
<evidence type="ECO:0000256" key="6">
    <source>
        <dbReference type="ARBA" id="ARBA00023136"/>
    </source>
</evidence>
<dbReference type="Gene3D" id="4.10.110.20">
    <property type="entry name" value="Variant surface glycoprotein MITAT 1.2, VSG 221, C-terminal domain"/>
    <property type="match status" value="1"/>
</dbReference>
<protein>
    <submittedName>
        <fullName evidence="12">Variant surface glycoprotein 1125.427</fullName>
    </submittedName>
</protein>
<dbReference type="InterPro" id="IPR025932">
    <property type="entry name" value="Trypano_VSG_B_N_dom"/>
</dbReference>
<dbReference type="Pfam" id="PF13206">
    <property type="entry name" value="VSG_B"/>
    <property type="match status" value="1"/>
</dbReference>
<keyword evidence="4" id="KW-0336">GPI-anchor</keyword>
<keyword evidence="8" id="KW-0449">Lipoprotein</keyword>
<dbReference type="InterPro" id="IPR027446">
    <property type="entry name" value="VSG_C_dom_sf"/>
</dbReference>
<keyword evidence="5 10" id="KW-0732">Signal</keyword>
<dbReference type="GO" id="GO:0098552">
    <property type="term" value="C:side of membrane"/>
    <property type="evidence" value="ECO:0007669"/>
    <property type="project" value="UniProtKB-KW"/>
</dbReference>
<keyword evidence="7" id="KW-0325">Glycoprotein</keyword>
<feature type="region of interest" description="Disordered" evidence="9">
    <location>
        <begin position="411"/>
        <end position="442"/>
    </location>
</feature>
<dbReference type="FunFam" id="4.10.110.20:FF:000001">
    <property type="entry name" value="Variant surface glycoprotein (VSG), putative"/>
    <property type="match status" value="1"/>
</dbReference>
<feature type="domain" description="Trypanosome variant surface glycoprotein B-type N-terminal" evidence="11">
    <location>
        <begin position="6"/>
        <end position="350"/>
    </location>
</feature>
<evidence type="ECO:0000256" key="7">
    <source>
        <dbReference type="ARBA" id="ARBA00023180"/>
    </source>
</evidence>
<evidence type="ECO:0000256" key="1">
    <source>
        <dbReference type="ARBA" id="ARBA00002523"/>
    </source>
</evidence>
<dbReference type="EMBL" id="KX699248">
    <property type="protein sequence ID" value="APD73204.1"/>
    <property type="molecule type" value="Genomic_DNA"/>
</dbReference>
<evidence type="ECO:0000256" key="5">
    <source>
        <dbReference type="ARBA" id="ARBA00022729"/>
    </source>
</evidence>
<comment type="function">
    <text evidence="1">VSG forms a coat on the surface of the parasite. The trypanosome evades the immune response of the host by expressing a series of antigenically distinct VSGs from an estimated 1000 VSG genes.</text>
</comment>
<evidence type="ECO:0000256" key="3">
    <source>
        <dbReference type="ARBA" id="ARBA00022475"/>
    </source>
</evidence>
<evidence type="ECO:0000313" key="12">
    <source>
        <dbReference type="EMBL" id="APD73204.1"/>
    </source>
</evidence>
<feature type="chain" id="PRO_5012746244" evidence="10">
    <location>
        <begin position="19"/>
        <end position="460"/>
    </location>
</feature>
<keyword evidence="3" id="KW-1003">Cell membrane</keyword>
<feature type="compositionally biased region" description="Basic and acidic residues" evidence="9">
    <location>
        <begin position="411"/>
        <end position="420"/>
    </location>
</feature>
<reference evidence="12" key="1">
    <citation type="submission" date="2016-08" db="EMBL/GenBank/DDBJ databases">
        <title>VSG repertoire of Trypanosoma brucei EATRO 1125.</title>
        <authorList>
            <person name="Cross G.A."/>
        </authorList>
    </citation>
    <scope>NUCLEOTIDE SEQUENCE</scope>
    <source>
        <strain evidence="12">EATRO 1125</strain>
    </source>
</reference>
<keyword evidence="6" id="KW-0472">Membrane</keyword>
<dbReference type="VEuPathDB" id="TriTrypDB:Tb927.6.5260"/>
<feature type="signal peptide" evidence="10">
    <location>
        <begin position="1"/>
        <end position="18"/>
    </location>
</feature>
<comment type="subcellular location">
    <subcellularLocation>
        <location evidence="2">Cell membrane</location>
        <topology evidence="2">Lipid-anchor</topology>
        <topology evidence="2">GPI-anchor</topology>
    </subcellularLocation>
</comment>
<evidence type="ECO:0000256" key="8">
    <source>
        <dbReference type="ARBA" id="ARBA00023288"/>
    </source>
</evidence>
<organism evidence="12">
    <name type="scientific">Trypanosoma brucei</name>
    <dbReference type="NCBI Taxonomy" id="5691"/>
    <lineage>
        <taxon>Eukaryota</taxon>
        <taxon>Discoba</taxon>
        <taxon>Euglenozoa</taxon>
        <taxon>Kinetoplastea</taxon>
        <taxon>Metakinetoplastina</taxon>
        <taxon>Trypanosomatida</taxon>
        <taxon>Trypanosomatidae</taxon>
        <taxon>Trypanosoma</taxon>
    </lineage>
</organism>
<evidence type="ECO:0000256" key="9">
    <source>
        <dbReference type="SAM" id="MobiDB-lite"/>
    </source>
</evidence>
<name>A0A1J0R5U8_9TRYP</name>
<evidence type="ECO:0000256" key="2">
    <source>
        <dbReference type="ARBA" id="ARBA00004609"/>
    </source>
</evidence>